<dbReference type="OrthoDB" id="1042522at2"/>
<sequence>MTTCSRCQKARAVSYTTFEAYCETCSLDVALTLLSACRLSDKAIAALVTAGWDIPITTVRHYTATDIALELGVSAQKVGKTANAHGIKCEKYGEWRLDQAANSRKQIETFHYNDQGKRTIAKLIRGNDQ</sequence>
<gene>
    <name evidence="1" type="ORF">GMA8713_01043</name>
</gene>
<keyword evidence="2" id="KW-1185">Reference proteome</keyword>
<dbReference type="AlphaFoldDB" id="A0A128EYE2"/>
<dbReference type="RefSeq" id="WP_062706529.1">
    <property type="nucleotide sequence ID" value="NZ_CAWRCI010000007.1"/>
</dbReference>
<accession>A0A128EYE2</accession>
<evidence type="ECO:0000313" key="1">
    <source>
        <dbReference type="EMBL" id="CZF79603.1"/>
    </source>
</evidence>
<proteinExistence type="predicted"/>
<evidence type="ECO:0000313" key="2">
    <source>
        <dbReference type="Proteomes" id="UP000073601"/>
    </source>
</evidence>
<reference evidence="2" key="1">
    <citation type="submission" date="2016-02" db="EMBL/GenBank/DDBJ databases">
        <authorList>
            <person name="Rodrigo-Torres Lidia"/>
            <person name="Arahal R.David."/>
        </authorList>
    </citation>
    <scope>NUCLEOTIDE SEQUENCE [LARGE SCALE GENOMIC DNA]</scope>
    <source>
        <strain evidence="2">CECT 8713</strain>
    </source>
</reference>
<protein>
    <submittedName>
        <fullName evidence="1">Uncharacterized protein</fullName>
    </submittedName>
</protein>
<dbReference type="Proteomes" id="UP000073601">
    <property type="component" value="Unassembled WGS sequence"/>
</dbReference>
<dbReference type="EMBL" id="FIZY01000007">
    <property type="protein sequence ID" value="CZF79603.1"/>
    <property type="molecule type" value="Genomic_DNA"/>
</dbReference>
<name>A0A128EYE2_9GAMM</name>
<organism evidence="1 2">
    <name type="scientific">Grimontia marina</name>
    <dbReference type="NCBI Taxonomy" id="646534"/>
    <lineage>
        <taxon>Bacteria</taxon>
        <taxon>Pseudomonadati</taxon>
        <taxon>Pseudomonadota</taxon>
        <taxon>Gammaproteobacteria</taxon>
        <taxon>Vibrionales</taxon>
        <taxon>Vibrionaceae</taxon>
        <taxon>Grimontia</taxon>
    </lineage>
</organism>